<feature type="region of interest" description="Disordered" evidence="1">
    <location>
        <begin position="317"/>
        <end position="385"/>
    </location>
</feature>
<feature type="compositionally biased region" description="Polar residues" evidence="1">
    <location>
        <begin position="322"/>
        <end position="340"/>
    </location>
</feature>
<feature type="compositionally biased region" description="Polar residues" evidence="1">
    <location>
        <begin position="56"/>
        <end position="72"/>
    </location>
</feature>
<dbReference type="AlphaFoldDB" id="A0AAN6XZY8"/>
<reference evidence="2" key="1">
    <citation type="journal article" date="2023" name="Mol. Phylogenet. Evol.">
        <title>Genome-scale phylogeny and comparative genomics of the fungal order Sordariales.</title>
        <authorList>
            <person name="Hensen N."/>
            <person name="Bonometti L."/>
            <person name="Westerberg I."/>
            <person name="Brannstrom I.O."/>
            <person name="Guillou S."/>
            <person name="Cros-Aarteil S."/>
            <person name="Calhoun S."/>
            <person name="Haridas S."/>
            <person name="Kuo A."/>
            <person name="Mondo S."/>
            <person name="Pangilinan J."/>
            <person name="Riley R."/>
            <person name="LaButti K."/>
            <person name="Andreopoulos B."/>
            <person name="Lipzen A."/>
            <person name="Chen C."/>
            <person name="Yan M."/>
            <person name="Daum C."/>
            <person name="Ng V."/>
            <person name="Clum A."/>
            <person name="Steindorff A."/>
            <person name="Ohm R.A."/>
            <person name="Martin F."/>
            <person name="Silar P."/>
            <person name="Natvig D.O."/>
            <person name="Lalanne C."/>
            <person name="Gautier V."/>
            <person name="Ament-Velasquez S.L."/>
            <person name="Kruys A."/>
            <person name="Hutchinson M.I."/>
            <person name="Powell A.J."/>
            <person name="Barry K."/>
            <person name="Miller A.N."/>
            <person name="Grigoriev I.V."/>
            <person name="Debuchy R."/>
            <person name="Gladieux P."/>
            <person name="Hiltunen Thoren M."/>
            <person name="Johannesson H."/>
        </authorList>
    </citation>
    <scope>NUCLEOTIDE SEQUENCE</scope>
    <source>
        <strain evidence="2">PSN293</strain>
    </source>
</reference>
<gene>
    <name evidence="2" type="ORF">QBC37DRAFT_485899</name>
</gene>
<evidence type="ECO:0000313" key="2">
    <source>
        <dbReference type="EMBL" id="KAK4209698.1"/>
    </source>
</evidence>
<evidence type="ECO:0000256" key="1">
    <source>
        <dbReference type="SAM" id="MobiDB-lite"/>
    </source>
</evidence>
<name>A0AAN6XZY8_9PEZI</name>
<feature type="region of interest" description="Disordered" evidence="1">
    <location>
        <begin position="31"/>
        <end position="167"/>
    </location>
</feature>
<dbReference type="PANTHER" id="PTHR38166">
    <property type="entry name" value="C2H2-TYPE DOMAIN-CONTAINING PROTEIN-RELATED"/>
    <property type="match status" value="1"/>
</dbReference>
<feature type="region of interest" description="Disordered" evidence="1">
    <location>
        <begin position="257"/>
        <end position="301"/>
    </location>
</feature>
<reference evidence="2" key="2">
    <citation type="submission" date="2023-05" db="EMBL/GenBank/DDBJ databases">
        <authorList>
            <consortium name="Lawrence Berkeley National Laboratory"/>
            <person name="Steindorff A."/>
            <person name="Hensen N."/>
            <person name="Bonometti L."/>
            <person name="Westerberg I."/>
            <person name="Brannstrom I.O."/>
            <person name="Guillou S."/>
            <person name="Cros-Aarteil S."/>
            <person name="Calhoun S."/>
            <person name="Haridas S."/>
            <person name="Kuo A."/>
            <person name="Mondo S."/>
            <person name="Pangilinan J."/>
            <person name="Riley R."/>
            <person name="Labutti K."/>
            <person name="Andreopoulos B."/>
            <person name="Lipzen A."/>
            <person name="Chen C."/>
            <person name="Yanf M."/>
            <person name="Daum C."/>
            <person name="Ng V."/>
            <person name="Clum A."/>
            <person name="Ohm R."/>
            <person name="Martin F."/>
            <person name="Silar P."/>
            <person name="Natvig D."/>
            <person name="Lalanne C."/>
            <person name="Gautier V."/>
            <person name="Ament-Velasquez S.L."/>
            <person name="Kruys A."/>
            <person name="Hutchinson M.I."/>
            <person name="Powell A.J."/>
            <person name="Barry K."/>
            <person name="Miller A.N."/>
            <person name="Grigoriev I.V."/>
            <person name="Debuchy R."/>
            <person name="Gladieux P."/>
            <person name="Thoren M.H."/>
            <person name="Johannesson H."/>
        </authorList>
    </citation>
    <scope>NUCLEOTIDE SEQUENCE</scope>
    <source>
        <strain evidence="2">PSN293</strain>
    </source>
</reference>
<proteinExistence type="predicted"/>
<sequence length="745" mass="82731">MMVACLREEPVADCALSPQVHQYLALREKPISNKAHSLSRPGSTSSHEAWSDYLASGTSETASTQPTAFSSLNKHDHEEAASSRSFLDYEKPSSPGPIKAIRAPKSRRRYGTVIVQDKPHKVPSSGRINAGECDSGSSGRSFDRQASKIHPGSQSPTNSHPGPPIPYLGAFSRLSSCENIQESPFAQSIFDASTPTESRAKEQESARRSQASLTSSGRRWCLGKKQRVEQWAGTLSGCDQGLLHSDADQVLADHQLPWSSQTEVESRAEFESEPNASEELTPGGSSNHALSLRWEGASGGPSVLQTQTLLETCTISDEPHDQSNASQQETTANGNSTVQHKSSKRRALGGHRSSLLGRIPEDENEEKSEDDKETPQPNPRKGKGKEADVLFACPYFKHDPIKYVGREWRSCCGPGWELVRRVKDHLYSHHRRPKNRCKRCGECFDDEPRLDAHITRDEACKVLSPLPPMEGFDGQQEAQLRSRKRSVVSRSEVEKWRQVYMILFPRVHEKDVPSPFYEYAEVQQPQLPATSESLSDFQEYALQRIDGDLRPALERGLEIDLGISKAADQGRAVEWAKGILHKLLEDFTRDRFRRHAAASSFAPPTEQQLQSGGETRPAAAVTPLILHNTAANSADSSGWQLEQPPPPILSSDQWSAEEERFFEISPDTVCVDEEEHVTNMNDFDFYQNIILEMGRSQPPLLQPTDSAYGSASTTNESISCQFLPDYDEVINLEGMETAMFMSTDT</sequence>
<accession>A0AAN6XZY8</accession>
<organism evidence="2 3">
    <name type="scientific">Rhypophila decipiens</name>
    <dbReference type="NCBI Taxonomy" id="261697"/>
    <lineage>
        <taxon>Eukaryota</taxon>
        <taxon>Fungi</taxon>
        <taxon>Dikarya</taxon>
        <taxon>Ascomycota</taxon>
        <taxon>Pezizomycotina</taxon>
        <taxon>Sordariomycetes</taxon>
        <taxon>Sordariomycetidae</taxon>
        <taxon>Sordariales</taxon>
        <taxon>Naviculisporaceae</taxon>
        <taxon>Rhypophila</taxon>
    </lineage>
</organism>
<feature type="compositionally biased region" description="Basic and acidic residues" evidence="1">
    <location>
        <begin position="73"/>
        <end position="91"/>
    </location>
</feature>
<feature type="compositionally biased region" description="Basic and acidic residues" evidence="1">
    <location>
        <begin position="198"/>
        <end position="207"/>
    </location>
</feature>
<feature type="compositionally biased region" description="Polar residues" evidence="1">
    <location>
        <begin position="187"/>
        <end position="197"/>
    </location>
</feature>
<comment type="caution">
    <text evidence="2">The sequence shown here is derived from an EMBL/GenBank/DDBJ whole genome shotgun (WGS) entry which is preliminary data.</text>
</comment>
<dbReference type="Proteomes" id="UP001301769">
    <property type="component" value="Unassembled WGS sequence"/>
</dbReference>
<feature type="region of interest" description="Disordered" evidence="1">
    <location>
        <begin position="187"/>
        <end position="213"/>
    </location>
</feature>
<evidence type="ECO:0000313" key="3">
    <source>
        <dbReference type="Proteomes" id="UP001301769"/>
    </source>
</evidence>
<dbReference type="PANTHER" id="PTHR38166:SF1">
    <property type="entry name" value="C2H2-TYPE DOMAIN-CONTAINING PROTEIN"/>
    <property type="match status" value="1"/>
</dbReference>
<evidence type="ECO:0008006" key="4">
    <source>
        <dbReference type="Google" id="ProtNLM"/>
    </source>
</evidence>
<dbReference type="EMBL" id="MU858196">
    <property type="protein sequence ID" value="KAK4209698.1"/>
    <property type="molecule type" value="Genomic_DNA"/>
</dbReference>
<feature type="compositionally biased region" description="Polar residues" evidence="1">
    <location>
        <begin position="34"/>
        <end position="48"/>
    </location>
</feature>
<keyword evidence="3" id="KW-1185">Reference proteome</keyword>
<protein>
    <recommendedName>
        <fullName evidence="4">C2H2-type domain-containing protein</fullName>
    </recommendedName>
</protein>